<dbReference type="InterPro" id="IPR001405">
    <property type="entry name" value="UPF0758"/>
</dbReference>
<dbReference type="PROSITE" id="PS01302">
    <property type="entry name" value="UPF0758"/>
    <property type="match status" value="1"/>
</dbReference>
<evidence type="ECO:0000256" key="2">
    <source>
        <dbReference type="ARBA" id="ARBA00022723"/>
    </source>
</evidence>
<keyword evidence="4" id="KW-0862">Zinc</keyword>
<keyword evidence="8" id="KW-1185">Reference proteome</keyword>
<dbReference type="GO" id="GO:0006508">
    <property type="term" value="P:proteolysis"/>
    <property type="evidence" value="ECO:0007669"/>
    <property type="project" value="UniProtKB-KW"/>
</dbReference>
<organism evidence="7 8">
    <name type="scientific">Sphingomonas jatrophae</name>
    <dbReference type="NCBI Taxonomy" id="1166337"/>
    <lineage>
        <taxon>Bacteria</taxon>
        <taxon>Pseudomonadati</taxon>
        <taxon>Pseudomonadota</taxon>
        <taxon>Alphaproteobacteria</taxon>
        <taxon>Sphingomonadales</taxon>
        <taxon>Sphingomonadaceae</taxon>
        <taxon>Sphingomonas</taxon>
    </lineage>
</organism>
<proteinExistence type="predicted"/>
<evidence type="ECO:0000256" key="3">
    <source>
        <dbReference type="ARBA" id="ARBA00022801"/>
    </source>
</evidence>
<feature type="domain" description="MPN" evidence="6">
    <location>
        <begin position="94"/>
        <end position="216"/>
    </location>
</feature>
<dbReference type="Proteomes" id="UP000198824">
    <property type="component" value="Unassembled WGS sequence"/>
</dbReference>
<dbReference type="AlphaFoldDB" id="A0A1I6JNH9"/>
<evidence type="ECO:0000256" key="1">
    <source>
        <dbReference type="ARBA" id="ARBA00022670"/>
    </source>
</evidence>
<dbReference type="CDD" id="cd08071">
    <property type="entry name" value="MPN_DUF2466"/>
    <property type="match status" value="1"/>
</dbReference>
<evidence type="ECO:0000259" key="6">
    <source>
        <dbReference type="PROSITE" id="PS50249"/>
    </source>
</evidence>
<keyword evidence="2" id="KW-0479">Metal-binding</keyword>
<evidence type="ECO:0000313" key="7">
    <source>
        <dbReference type="EMBL" id="SFR80542.1"/>
    </source>
</evidence>
<evidence type="ECO:0000256" key="4">
    <source>
        <dbReference type="ARBA" id="ARBA00022833"/>
    </source>
</evidence>
<evidence type="ECO:0000313" key="8">
    <source>
        <dbReference type="Proteomes" id="UP000198824"/>
    </source>
</evidence>
<dbReference type="GO" id="GO:0008237">
    <property type="term" value="F:metallopeptidase activity"/>
    <property type="evidence" value="ECO:0007669"/>
    <property type="project" value="UniProtKB-KW"/>
</dbReference>
<dbReference type="PANTHER" id="PTHR30471:SF3">
    <property type="entry name" value="UPF0758 PROTEIN YEES-RELATED"/>
    <property type="match status" value="1"/>
</dbReference>
<evidence type="ECO:0000256" key="5">
    <source>
        <dbReference type="ARBA" id="ARBA00023049"/>
    </source>
</evidence>
<dbReference type="OrthoDB" id="9804482at2"/>
<protein>
    <submittedName>
        <fullName evidence="7">DNA replication and repair protein RadC</fullName>
    </submittedName>
</protein>
<keyword evidence="1" id="KW-0645">Protease</keyword>
<dbReference type="EMBL" id="FOZG01000001">
    <property type="protein sequence ID" value="SFR80542.1"/>
    <property type="molecule type" value="Genomic_DNA"/>
</dbReference>
<keyword evidence="3" id="KW-0378">Hydrolase</keyword>
<dbReference type="Pfam" id="PF04002">
    <property type="entry name" value="RadC"/>
    <property type="match status" value="1"/>
</dbReference>
<sequence length="216" mass="23018">MGDAAAVARLDGEDDASAANDADLLTDLLAPLGGDEARAEADRLLHRYGTLARVLDAVAQDGCGRRPAETVRLLSAHRRAMLHVLASEMVERPLLGSTAAIGRYLLARLGGAVAEQLWVLHLDAKLRLIGSPTVFLGCVDEVPIFPREIARRSLDLGATGVVLAHNHPSGDLSASEQDRASTARMRDILAGLAIELHDHLIVSRSGWMSMRSAGLL</sequence>
<dbReference type="PANTHER" id="PTHR30471">
    <property type="entry name" value="DNA REPAIR PROTEIN RADC"/>
    <property type="match status" value="1"/>
</dbReference>
<gene>
    <name evidence="7" type="ORF">SAMN05192580_0589</name>
</gene>
<dbReference type="InterPro" id="IPR025657">
    <property type="entry name" value="RadC_JAB"/>
</dbReference>
<dbReference type="PROSITE" id="PS50249">
    <property type="entry name" value="MPN"/>
    <property type="match status" value="1"/>
</dbReference>
<name>A0A1I6JNH9_9SPHN</name>
<dbReference type="GO" id="GO:0046872">
    <property type="term" value="F:metal ion binding"/>
    <property type="evidence" value="ECO:0007669"/>
    <property type="project" value="UniProtKB-KW"/>
</dbReference>
<accession>A0A1I6JNH9</accession>
<dbReference type="STRING" id="1166337.SAMN05192580_0589"/>
<reference evidence="7 8" key="1">
    <citation type="submission" date="2016-10" db="EMBL/GenBank/DDBJ databases">
        <authorList>
            <person name="de Groot N.N."/>
        </authorList>
    </citation>
    <scope>NUCLEOTIDE SEQUENCE [LARGE SCALE GENOMIC DNA]</scope>
    <source>
        <strain evidence="7 8">S5-249</strain>
    </source>
</reference>
<dbReference type="RefSeq" id="WP_093310438.1">
    <property type="nucleotide sequence ID" value="NZ_FOZG01000001.1"/>
</dbReference>
<dbReference type="InterPro" id="IPR037518">
    <property type="entry name" value="MPN"/>
</dbReference>
<dbReference type="InterPro" id="IPR020891">
    <property type="entry name" value="UPF0758_CS"/>
</dbReference>
<keyword evidence="5" id="KW-0482">Metalloprotease</keyword>
<dbReference type="Gene3D" id="3.40.140.10">
    <property type="entry name" value="Cytidine Deaminase, domain 2"/>
    <property type="match status" value="1"/>
</dbReference>